<proteinExistence type="predicted"/>
<dbReference type="RefSeq" id="WP_133713325.1">
    <property type="nucleotide sequence ID" value="NZ_SOAG01000025.1"/>
</dbReference>
<comment type="caution">
    <text evidence="1">The sequence shown here is derived from an EMBL/GenBank/DDBJ whole genome shotgun (WGS) entry which is preliminary data.</text>
</comment>
<protein>
    <recommendedName>
        <fullName evidence="3">Lipoprotein</fullName>
    </recommendedName>
</protein>
<dbReference type="AlphaFoldDB" id="A0A4R7EYA2"/>
<dbReference type="EMBL" id="SOAG01000025">
    <property type="protein sequence ID" value="TDS54597.1"/>
    <property type="molecule type" value="Genomic_DNA"/>
</dbReference>
<gene>
    <name evidence="1" type="ORF">C8P70_12540</name>
</gene>
<name>A0A4R7EYA2_9FLAO</name>
<dbReference type="Proteomes" id="UP000295215">
    <property type="component" value="Unassembled WGS sequence"/>
</dbReference>
<reference evidence="1 2" key="1">
    <citation type="submission" date="2019-03" db="EMBL/GenBank/DDBJ databases">
        <title>Genomic Encyclopedia of Archaeal and Bacterial Type Strains, Phase II (KMG-II): from individual species to whole genera.</title>
        <authorList>
            <person name="Goeker M."/>
        </authorList>
    </citation>
    <scope>NUCLEOTIDE SEQUENCE [LARGE SCALE GENOMIC DNA]</scope>
    <source>
        <strain evidence="1 2">DSM 28213</strain>
    </source>
</reference>
<accession>A0A4R7EYA2</accession>
<dbReference type="PROSITE" id="PS51257">
    <property type="entry name" value="PROKAR_LIPOPROTEIN"/>
    <property type="match status" value="1"/>
</dbReference>
<sequence>MKFKIIFSVLLLTWTGCTDKKSNSPSTEDFQNTENHSENIIKNDLTEENLKGNIKYIKLSEYEAVEKFGKIIKGKSKS</sequence>
<evidence type="ECO:0000313" key="1">
    <source>
        <dbReference type="EMBL" id="TDS54597.1"/>
    </source>
</evidence>
<keyword evidence="2" id="KW-1185">Reference proteome</keyword>
<organism evidence="1 2">
    <name type="scientific">Myroides indicus</name>
    <dbReference type="NCBI Taxonomy" id="1323422"/>
    <lineage>
        <taxon>Bacteria</taxon>
        <taxon>Pseudomonadati</taxon>
        <taxon>Bacteroidota</taxon>
        <taxon>Flavobacteriia</taxon>
        <taxon>Flavobacteriales</taxon>
        <taxon>Flavobacteriaceae</taxon>
        <taxon>Myroides</taxon>
    </lineage>
</organism>
<evidence type="ECO:0000313" key="2">
    <source>
        <dbReference type="Proteomes" id="UP000295215"/>
    </source>
</evidence>
<evidence type="ECO:0008006" key="3">
    <source>
        <dbReference type="Google" id="ProtNLM"/>
    </source>
</evidence>